<dbReference type="Gene3D" id="1.10.10.10">
    <property type="entry name" value="Winged helix-like DNA-binding domain superfamily/Winged helix DNA-binding domain"/>
    <property type="match status" value="1"/>
</dbReference>
<dbReference type="Pfam" id="PF02742">
    <property type="entry name" value="Fe_dep_repr_C"/>
    <property type="match status" value="1"/>
</dbReference>
<comment type="caution">
    <text evidence="2">The sequence shown here is derived from an EMBL/GenBank/DDBJ whole genome shotgun (WGS) entry which is preliminary data.</text>
</comment>
<dbReference type="AlphaFoldDB" id="A0A0F9VLC7"/>
<evidence type="ECO:0000313" key="2">
    <source>
        <dbReference type="EMBL" id="KKO00693.1"/>
    </source>
</evidence>
<name>A0A0F9VLC7_9ZZZZ</name>
<dbReference type="InterPro" id="IPR011991">
    <property type="entry name" value="ArsR-like_HTH"/>
</dbReference>
<dbReference type="InterPro" id="IPR036388">
    <property type="entry name" value="WH-like_DNA-bd_sf"/>
</dbReference>
<dbReference type="SUPFAM" id="SSF46785">
    <property type="entry name" value="Winged helix' DNA-binding domain"/>
    <property type="match status" value="1"/>
</dbReference>
<feature type="domain" description="HTH crp-type" evidence="1">
    <location>
        <begin position="26"/>
        <end position="75"/>
    </location>
</feature>
<dbReference type="EMBL" id="LAZR01000039">
    <property type="protein sequence ID" value="KKO00693.1"/>
    <property type="molecule type" value="Genomic_DNA"/>
</dbReference>
<reference evidence="2" key="1">
    <citation type="journal article" date="2015" name="Nature">
        <title>Complex archaea that bridge the gap between prokaryotes and eukaryotes.</title>
        <authorList>
            <person name="Spang A."/>
            <person name="Saw J.H."/>
            <person name="Jorgensen S.L."/>
            <person name="Zaremba-Niedzwiedzka K."/>
            <person name="Martijn J."/>
            <person name="Lind A.E."/>
            <person name="van Eijk R."/>
            <person name="Schleper C."/>
            <person name="Guy L."/>
            <person name="Ettema T.J."/>
        </authorList>
    </citation>
    <scope>NUCLEOTIDE SEQUENCE</scope>
</reference>
<dbReference type="InterPro" id="IPR000835">
    <property type="entry name" value="HTH_MarR-typ"/>
</dbReference>
<proteinExistence type="predicted"/>
<dbReference type="SMART" id="SM00529">
    <property type="entry name" value="HTH_DTXR"/>
    <property type="match status" value="1"/>
</dbReference>
<dbReference type="InterPro" id="IPR022689">
    <property type="entry name" value="Iron_dep_repressor"/>
</dbReference>
<dbReference type="SMART" id="SM00419">
    <property type="entry name" value="HTH_CRP"/>
    <property type="match status" value="1"/>
</dbReference>
<dbReference type="GO" id="GO:0003700">
    <property type="term" value="F:DNA-binding transcription factor activity"/>
    <property type="evidence" value="ECO:0007669"/>
    <property type="project" value="InterPro"/>
</dbReference>
<organism evidence="2">
    <name type="scientific">marine sediment metagenome</name>
    <dbReference type="NCBI Taxonomy" id="412755"/>
    <lineage>
        <taxon>unclassified sequences</taxon>
        <taxon>metagenomes</taxon>
        <taxon>ecological metagenomes</taxon>
    </lineage>
</organism>
<sequence length="180" mass="19583">MANTQRKFEPQGLTHSASHHLLAVDESIGRQGYARVTDIARRLGITRGSVSVAMQCLKSAGYVRQDGNHFFHLTDTGRQAVASLKMRHAVVEEFLTEVLGMSAEQSHSESCRLENLINAPTARRLSALVAYWKDNDLSGVLDERLGPECPVCTGRPNDICPCCGLECIDGACPLAETKSA</sequence>
<gene>
    <name evidence="2" type="ORF">LCGC14_0124670</name>
</gene>
<evidence type="ECO:0000259" key="1">
    <source>
        <dbReference type="SMART" id="SM00419"/>
    </source>
</evidence>
<dbReference type="Pfam" id="PF12802">
    <property type="entry name" value="MarR_2"/>
    <property type="match status" value="1"/>
</dbReference>
<dbReference type="GO" id="GO:0046983">
    <property type="term" value="F:protein dimerization activity"/>
    <property type="evidence" value="ECO:0007669"/>
    <property type="project" value="InterPro"/>
</dbReference>
<dbReference type="InterPro" id="IPR036390">
    <property type="entry name" value="WH_DNA-bd_sf"/>
</dbReference>
<dbReference type="PANTHER" id="PTHR33238">
    <property type="entry name" value="IRON (METAL) DEPENDENT REPRESSOR, DTXR FAMILY"/>
    <property type="match status" value="1"/>
</dbReference>
<dbReference type="GO" id="GO:0003677">
    <property type="term" value="F:DNA binding"/>
    <property type="evidence" value="ECO:0007669"/>
    <property type="project" value="InterPro"/>
</dbReference>
<dbReference type="InterPro" id="IPR012318">
    <property type="entry name" value="HTH_CRP"/>
</dbReference>
<protein>
    <recommendedName>
        <fullName evidence="1">HTH crp-type domain-containing protein</fullName>
    </recommendedName>
</protein>
<dbReference type="InterPro" id="IPR001367">
    <property type="entry name" value="Fe_dep_repressor"/>
</dbReference>
<dbReference type="InterPro" id="IPR036421">
    <property type="entry name" value="Fe_dep_repressor_sf"/>
</dbReference>
<dbReference type="PANTHER" id="PTHR33238:SF7">
    <property type="entry name" value="IRON-DEPENDENT TRANSCRIPTIONAL REGULATOR"/>
    <property type="match status" value="1"/>
</dbReference>
<dbReference type="CDD" id="cd00090">
    <property type="entry name" value="HTH_ARSR"/>
    <property type="match status" value="1"/>
</dbReference>
<dbReference type="GO" id="GO:0046914">
    <property type="term" value="F:transition metal ion binding"/>
    <property type="evidence" value="ECO:0007669"/>
    <property type="project" value="InterPro"/>
</dbReference>
<accession>A0A0F9VLC7</accession>
<dbReference type="InterPro" id="IPR050536">
    <property type="entry name" value="DtxR_MntR_Metal-Reg"/>
</dbReference>
<dbReference type="Gene3D" id="1.10.60.10">
    <property type="entry name" value="Iron dependent repressor, metal binding and dimerisation domain"/>
    <property type="match status" value="1"/>
</dbReference>